<feature type="domain" description="FYVE-type" evidence="7">
    <location>
        <begin position="77"/>
        <end position="130"/>
    </location>
</feature>
<dbReference type="Pfam" id="PF01363">
    <property type="entry name" value="FYVE"/>
    <property type="match status" value="1"/>
</dbReference>
<proteinExistence type="predicted"/>
<name>A0ABQ7JD36_9APIC</name>
<dbReference type="SUPFAM" id="SSF90257">
    <property type="entry name" value="Myosin rod fragments"/>
    <property type="match status" value="1"/>
</dbReference>
<dbReference type="PROSITE" id="PS50178">
    <property type="entry name" value="ZF_FYVE"/>
    <property type="match status" value="1"/>
</dbReference>
<keyword evidence="6" id="KW-1133">Transmembrane helix</keyword>
<dbReference type="SMART" id="SM00064">
    <property type="entry name" value="FYVE"/>
    <property type="match status" value="1"/>
</dbReference>
<evidence type="ECO:0000256" key="1">
    <source>
        <dbReference type="ARBA" id="ARBA00022723"/>
    </source>
</evidence>
<keyword evidence="3" id="KW-0862">Zinc</keyword>
<evidence type="ECO:0000256" key="6">
    <source>
        <dbReference type="SAM" id="Phobius"/>
    </source>
</evidence>
<keyword evidence="6" id="KW-0472">Membrane</keyword>
<feature type="coiled-coil region" evidence="5">
    <location>
        <begin position="322"/>
        <end position="356"/>
    </location>
</feature>
<evidence type="ECO:0000259" key="7">
    <source>
        <dbReference type="PROSITE" id="PS50178"/>
    </source>
</evidence>
<evidence type="ECO:0000256" key="3">
    <source>
        <dbReference type="ARBA" id="ARBA00022833"/>
    </source>
</evidence>
<keyword evidence="2 4" id="KW-0863">Zinc-finger</keyword>
<keyword evidence="1" id="KW-0479">Metal-binding</keyword>
<keyword evidence="6" id="KW-0812">Transmembrane</keyword>
<dbReference type="InterPro" id="IPR011011">
    <property type="entry name" value="Znf_FYVE_PHD"/>
</dbReference>
<dbReference type="InterPro" id="IPR013083">
    <property type="entry name" value="Znf_RING/FYVE/PHD"/>
</dbReference>
<evidence type="ECO:0000256" key="2">
    <source>
        <dbReference type="ARBA" id="ARBA00022771"/>
    </source>
</evidence>
<dbReference type="EMBL" id="JADAQX010000110">
    <property type="protein sequence ID" value="KAF8821908.1"/>
    <property type="molecule type" value="Genomic_DNA"/>
</dbReference>
<evidence type="ECO:0000313" key="9">
    <source>
        <dbReference type="Proteomes" id="UP000823046"/>
    </source>
</evidence>
<evidence type="ECO:0000256" key="5">
    <source>
        <dbReference type="SAM" id="Coils"/>
    </source>
</evidence>
<accession>A0ABQ7JD36</accession>
<protein>
    <submittedName>
        <fullName evidence="8">FYVE zinc finger domain-containing protein</fullName>
    </submittedName>
</protein>
<reference evidence="8 9" key="1">
    <citation type="journal article" date="2020" name="bioRxiv">
        <title>Metabolic contributions of an alphaproteobacterial endosymbiont in the apicomplexan Cardiosporidium cionae.</title>
        <authorList>
            <person name="Hunter E.S."/>
            <person name="Paight C.J."/>
            <person name="Lane C.E."/>
        </authorList>
    </citation>
    <scope>NUCLEOTIDE SEQUENCE [LARGE SCALE GENOMIC DNA]</scope>
    <source>
        <strain evidence="8">ESH_2018</strain>
    </source>
</reference>
<keyword evidence="5" id="KW-0175">Coiled coil</keyword>
<dbReference type="InterPro" id="IPR017455">
    <property type="entry name" value="Znf_FYVE-rel"/>
</dbReference>
<dbReference type="InterPro" id="IPR000306">
    <property type="entry name" value="Znf_FYVE"/>
</dbReference>
<dbReference type="PANTHER" id="PTHR47794:SF1">
    <property type="entry name" value="VACUOLAR PROTEIN SORTING-ASSOCIATED PROTEIN 27"/>
    <property type="match status" value="1"/>
</dbReference>
<comment type="caution">
    <text evidence="8">The sequence shown here is derived from an EMBL/GenBank/DDBJ whole genome shotgun (WGS) entry which is preliminary data.</text>
</comment>
<dbReference type="Gene3D" id="3.30.40.10">
    <property type="entry name" value="Zinc/RING finger domain, C3HC4 (zinc finger)"/>
    <property type="match status" value="1"/>
</dbReference>
<dbReference type="PANTHER" id="PTHR47794">
    <property type="entry name" value="VACUOLAR PROTEIN SORTING-ASSOCIATED PROTEIN 27"/>
    <property type="match status" value="1"/>
</dbReference>
<gene>
    <name evidence="8" type="ORF">IE077_001377</name>
</gene>
<sequence>MSNYSMKNDVPPDRHSKNNLIAVENGHQASFPSISYAPNSSEFCSSPIQYNHQQPISGEANSAPLLENEKRPSWIRAIDSTHCSICKLEFSLTKRRHHCRACGKVLCNECSTSKLRLPELGYTDKVRVCHFDLLSQFLINTLFSPPFVVLVLFFFSYKLNAFFVSNLLLYGSITGKNFNLLLCMQDNCFVTRSSSEAFSLLEDMDVKDRINMSLKKDLSEKLQTIENFRSFLLELEGTIVGGNMPLESANSFNDLMQGCGTAVKKLVAKITVTKEALSKLEKSEADLTKAQRLKDQQISSLTTSLQQQVEQTEKMRFALAEKDTLAERLIEEEKARVNLQKKYQDVQSRCHNLETEIKKRNISLKVAYQDRSFSIHDQAMPLTTNIERNNSSRIVSGGFEEFQQEGESRSPFVCCCIPFRRRR</sequence>
<dbReference type="SUPFAM" id="SSF57903">
    <property type="entry name" value="FYVE/PHD zinc finger"/>
    <property type="match status" value="1"/>
</dbReference>
<evidence type="ECO:0000256" key="4">
    <source>
        <dbReference type="PROSITE-ProRule" id="PRU00091"/>
    </source>
</evidence>
<feature type="transmembrane region" description="Helical" evidence="6">
    <location>
        <begin position="137"/>
        <end position="157"/>
    </location>
</feature>
<dbReference type="Proteomes" id="UP000823046">
    <property type="component" value="Unassembled WGS sequence"/>
</dbReference>
<evidence type="ECO:0000313" key="8">
    <source>
        <dbReference type="EMBL" id="KAF8821908.1"/>
    </source>
</evidence>
<keyword evidence="9" id="KW-1185">Reference proteome</keyword>
<organism evidence="8 9">
    <name type="scientific">Cardiosporidium cionae</name>
    <dbReference type="NCBI Taxonomy" id="476202"/>
    <lineage>
        <taxon>Eukaryota</taxon>
        <taxon>Sar</taxon>
        <taxon>Alveolata</taxon>
        <taxon>Apicomplexa</taxon>
        <taxon>Aconoidasida</taxon>
        <taxon>Nephromycida</taxon>
        <taxon>Cardiosporidium</taxon>
    </lineage>
</organism>